<reference evidence="1" key="1">
    <citation type="submission" date="2019-08" db="EMBL/GenBank/DDBJ databases">
        <authorList>
            <person name="Kucharzyk K."/>
            <person name="Murdoch R.W."/>
            <person name="Higgins S."/>
            <person name="Loffler F."/>
        </authorList>
    </citation>
    <scope>NUCLEOTIDE SEQUENCE</scope>
</reference>
<accession>A0A645EG61</accession>
<comment type="caution">
    <text evidence="1">The sequence shown here is derived from an EMBL/GenBank/DDBJ whole genome shotgun (WGS) entry which is preliminary data.</text>
</comment>
<evidence type="ECO:0000313" key="1">
    <source>
        <dbReference type="EMBL" id="MPN00988.1"/>
    </source>
</evidence>
<organism evidence="1">
    <name type="scientific">bioreactor metagenome</name>
    <dbReference type="NCBI Taxonomy" id="1076179"/>
    <lineage>
        <taxon>unclassified sequences</taxon>
        <taxon>metagenomes</taxon>
        <taxon>ecological metagenomes</taxon>
    </lineage>
</organism>
<name>A0A645EG61_9ZZZZ</name>
<dbReference type="EMBL" id="VSSQ01047015">
    <property type="protein sequence ID" value="MPN00988.1"/>
    <property type="molecule type" value="Genomic_DNA"/>
</dbReference>
<gene>
    <name evidence="1" type="ORF">SDC9_148186</name>
</gene>
<dbReference type="AlphaFoldDB" id="A0A645EG61"/>
<sequence length="135" mass="13908">MAFGVDGADVEVADGRLVRGSTKGCLLDETLGDLLGEVQGVELGDGGHDAVHEHPGGCLIDVLGDGHERDAGLAEGGVDDRVIEAVPGEPVDLVDDAVPHRVVRDVVQHLLEGFAPGCLGGLAGFDELRHDDSAE</sequence>
<proteinExistence type="predicted"/>
<protein>
    <submittedName>
        <fullName evidence="1">Uncharacterized protein</fullName>
    </submittedName>
</protein>